<name>E6UFJ5_RUMA7</name>
<dbReference type="HOGENOM" id="CLU_1342424_0_0_9"/>
<dbReference type="AlphaFoldDB" id="E6UFJ5"/>
<accession>E6UFJ5</accession>
<evidence type="ECO:0000313" key="1">
    <source>
        <dbReference type="EMBL" id="ADU21899.1"/>
    </source>
</evidence>
<protein>
    <submittedName>
        <fullName evidence="1">Uncharacterized protein</fullName>
    </submittedName>
</protein>
<organism evidence="1 2">
    <name type="scientific">Ruminococcus albus (strain ATCC 27210 / DSM 20455 / JCM 14654 / NCDO 2250 / 7)</name>
    <dbReference type="NCBI Taxonomy" id="697329"/>
    <lineage>
        <taxon>Bacteria</taxon>
        <taxon>Bacillati</taxon>
        <taxon>Bacillota</taxon>
        <taxon>Clostridia</taxon>
        <taxon>Eubacteriales</taxon>
        <taxon>Oscillospiraceae</taxon>
        <taxon>Ruminococcus</taxon>
    </lineage>
</organism>
<sequence>MDFLFADDIAVKRYYLKQYLYKITGSENIDPNSRGGNIDARDLHMVEQFMGRTFVDVDGENPNAPAAILKQICNRIENIYYCILSCQTEFNRYRQKMVNGDKLDITPLTTDIREMIACGDSEVNLLIYNLGVYLRVYDRRCNTHYFKEFQTFCNTLSDEYAALAEISGSESFSYIGTDGVNSFDGIAKVNYLIVGSFFDEKNMS</sequence>
<reference evidence="1 2" key="1">
    <citation type="journal article" date="2011" name="J. Bacteriol.">
        <title>Complete genome of the cellulolytic ruminal bacterium Ruminococcus albus 7.</title>
        <authorList>
            <person name="Suen G."/>
            <person name="Stevenson D.M."/>
            <person name="Bruce D.C."/>
            <person name="Chertkov O."/>
            <person name="Copeland A."/>
            <person name="Cheng J.F."/>
            <person name="Detter C."/>
            <person name="Detter J.C."/>
            <person name="Goodwin L.A."/>
            <person name="Han C.S."/>
            <person name="Hauser L.J."/>
            <person name="Ivanova N.N."/>
            <person name="Kyrpides N.C."/>
            <person name="Land M.L."/>
            <person name="Lapidus A."/>
            <person name="Lucas S."/>
            <person name="Ovchinnikova G."/>
            <person name="Pitluck S."/>
            <person name="Tapia R."/>
            <person name="Woyke T."/>
            <person name="Boyum J."/>
            <person name="Mead D."/>
            <person name="Weimer P.J."/>
        </authorList>
    </citation>
    <scope>NUCLEOTIDE SEQUENCE [LARGE SCALE GENOMIC DNA]</scope>
    <source>
        <strain evidence="2">ATCC 27210 / DSM 20455 / JCM 14654 / NCDO 2250 / 7</strain>
    </source>
</reference>
<evidence type="ECO:0000313" key="2">
    <source>
        <dbReference type="Proteomes" id="UP000006919"/>
    </source>
</evidence>
<dbReference type="KEGG" id="ral:Rumal_1385"/>
<dbReference type="Proteomes" id="UP000006919">
    <property type="component" value="Chromosome"/>
</dbReference>
<dbReference type="STRING" id="697329.Rumal_1385"/>
<dbReference type="RefSeq" id="WP_013498068.1">
    <property type="nucleotide sequence ID" value="NC_014833.1"/>
</dbReference>
<gene>
    <name evidence="1" type="ordered locus">Rumal_1385</name>
</gene>
<dbReference type="OrthoDB" id="1818951at2"/>
<dbReference type="EMBL" id="CP002403">
    <property type="protein sequence ID" value="ADU21899.1"/>
    <property type="molecule type" value="Genomic_DNA"/>
</dbReference>
<proteinExistence type="predicted"/>